<proteinExistence type="predicted"/>
<dbReference type="InterPro" id="IPR037520">
    <property type="entry name" value="Folliculin/SMCR8_longin"/>
</dbReference>
<dbReference type="GO" id="GO:1904263">
    <property type="term" value="P:positive regulation of TORC1 signaling"/>
    <property type="evidence" value="ECO:0007669"/>
    <property type="project" value="TreeGrafter"/>
</dbReference>
<feature type="compositionally biased region" description="Low complexity" evidence="1">
    <location>
        <begin position="174"/>
        <end position="190"/>
    </location>
</feature>
<dbReference type="PROSITE" id="PS51834">
    <property type="entry name" value="DENN_FLCN_SMCR8"/>
    <property type="match status" value="1"/>
</dbReference>
<dbReference type="GO" id="GO:0005829">
    <property type="term" value="C:cytosol"/>
    <property type="evidence" value="ECO:0007669"/>
    <property type="project" value="TreeGrafter"/>
</dbReference>
<reference evidence="3" key="1">
    <citation type="submission" date="2022-07" db="EMBL/GenBank/DDBJ databases">
        <title>Fungi with potential for degradation of polypropylene.</title>
        <authorList>
            <person name="Gostincar C."/>
        </authorList>
    </citation>
    <scope>NUCLEOTIDE SEQUENCE</scope>
    <source>
        <strain evidence="3">EXF-13287</strain>
    </source>
</reference>
<accession>A0AA38W1H6</accession>
<feature type="domain" description="UDENN FLCN/SMCR8-type" evidence="2">
    <location>
        <begin position="209"/>
        <end position="473"/>
    </location>
</feature>
<dbReference type="PANTHER" id="PTHR31441">
    <property type="entry name" value="FOLLICULIN FAMILY MEMBER"/>
    <property type="match status" value="1"/>
</dbReference>
<feature type="compositionally biased region" description="Basic and acidic residues" evidence="1">
    <location>
        <begin position="140"/>
        <end position="159"/>
    </location>
</feature>
<comment type="caution">
    <text evidence="3">The sequence shown here is derived from an EMBL/GenBank/DDBJ whole genome shotgun (WGS) entry which is preliminary data.</text>
</comment>
<dbReference type="Proteomes" id="UP001174691">
    <property type="component" value="Unassembled WGS sequence"/>
</dbReference>
<evidence type="ECO:0000313" key="4">
    <source>
        <dbReference type="Proteomes" id="UP001174691"/>
    </source>
</evidence>
<dbReference type="PANTHER" id="PTHR31441:SF2">
    <property type="entry name" value="FOLLICULIN"/>
    <property type="match status" value="1"/>
</dbReference>
<keyword evidence="4" id="KW-1185">Reference proteome</keyword>
<evidence type="ECO:0000256" key="1">
    <source>
        <dbReference type="SAM" id="MobiDB-lite"/>
    </source>
</evidence>
<dbReference type="GO" id="GO:0005096">
    <property type="term" value="F:GTPase activator activity"/>
    <property type="evidence" value="ECO:0007669"/>
    <property type="project" value="InterPro"/>
</dbReference>
<feature type="compositionally biased region" description="Low complexity" evidence="1">
    <location>
        <begin position="398"/>
        <end position="411"/>
    </location>
</feature>
<dbReference type="Pfam" id="PF11704">
    <property type="entry name" value="Folliculin"/>
    <property type="match status" value="1"/>
</dbReference>
<evidence type="ECO:0000313" key="3">
    <source>
        <dbReference type="EMBL" id="KAJ9165108.1"/>
    </source>
</evidence>
<feature type="region of interest" description="Disordered" evidence="1">
    <location>
        <begin position="85"/>
        <end position="118"/>
    </location>
</feature>
<feature type="region of interest" description="Disordered" evidence="1">
    <location>
        <begin position="136"/>
        <end position="215"/>
    </location>
</feature>
<feature type="region of interest" description="Disordered" evidence="1">
    <location>
        <begin position="390"/>
        <end position="411"/>
    </location>
</feature>
<dbReference type="InterPro" id="IPR021713">
    <property type="entry name" value="Folliculin"/>
</dbReference>
<feature type="region of interest" description="Disordered" evidence="1">
    <location>
        <begin position="23"/>
        <end position="42"/>
    </location>
</feature>
<dbReference type="InterPro" id="IPR037521">
    <property type="entry name" value="FLCN/SMCR8_DENN"/>
</dbReference>
<protein>
    <submittedName>
        <fullName evidence="3">Folliculin</fullName>
    </submittedName>
</protein>
<evidence type="ECO:0000259" key="2">
    <source>
        <dbReference type="PROSITE" id="PS51834"/>
    </source>
</evidence>
<sequence length="473" mass="49647">MVTEGLPVPCSVCYEHDQPVYTVTGTRDDRPRTSIPSDSSQHATAAVAESLRRLNFAGARSASVPASEHDAQTHRAALLRSAQLANNPSAVESPPDSPRRLSEQFPAQPKRSDSGFRRTYDEYVTRRAAACDNCALTLPRRQESPDSEKGGDSRSERGPTLRTRAPCARVYSGAPDDSPLDSQASSSSAASEDEAQPARRLSHRRTASRSTASTSSGANAHIHYLDYTSTHEPVSAASFSIVRASCLRTLSLETLPRPSATGFGQPASNSSTPVASPVTPAFVTTHSAGSAASGGPIFFGDPSAGYTTAYIFRIPDVHARGHKRVYAFLALSTHRERLAMKSFGFIAAAFRDLAAWIQRLAESEAERANSPGGASSSSAVSPGVADPPSYGGGFGTRADSGASSQQAAGPGGSSFLSGGMGGLSRRMGGGFGGSGVSLKQRGLAELVGLPDFFIELHTRFVRLLLELSVELGS</sequence>
<dbReference type="AlphaFoldDB" id="A0AA38W1H6"/>
<name>A0AA38W1H6_9PEZI</name>
<dbReference type="EMBL" id="JANBVN010000006">
    <property type="protein sequence ID" value="KAJ9165108.1"/>
    <property type="molecule type" value="Genomic_DNA"/>
</dbReference>
<gene>
    <name evidence="3" type="ORF">NKR19_g724</name>
</gene>
<organism evidence="3 4">
    <name type="scientific">Coniochaeta hoffmannii</name>
    <dbReference type="NCBI Taxonomy" id="91930"/>
    <lineage>
        <taxon>Eukaryota</taxon>
        <taxon>Fungi</taxon>
        <taxon>Dikarya</taxon>
        <taxon>Ascomycota</taxon>
        <taxon>Pezizomycotina</taxon>
        <taxon>Sordariomycetes</taxon>
        <taxon>Sordariomycetidae</taxon>
        <taxon>Coniochaetales</taxon>
        <taxon>Coniochaetaceae</taxon>
        <taxon>Coniochaeta</taxon>
    </lineage>
</organism>